<dbReference type="SUPFAM" id="SSF53335">
    <property type="entry name" value="S-adenosyl-L-methionine-dependent methyltransferases"/>
    <property type="match status" value="1"/>
</dbReference>
<dbReference type="PANTHER" id="PTHR43167:SF1">
    <property type="entry name" value="PUTATIVE (AFU_ORTHOLOGUE AFUA_6G01830)-RELATED"/>
    <property type="match status" value="1"/>
</dbReference>
<reference evidence="1 2" key="2">
    <citation type="journal article" date="2017" name="Genome Biol.">
        <title>New reference genome sequences of hot pepper reveal the massive evolution of plant disease-resistance genes by retroduplication.</title>
        <authorList>
            <person name="Kim S."/>
            <person name="Park J."/>
            <person name="Yeom S.I."/>
            <person name="Kim Y.M."/>
            <person name="Seo E."/>
            <person name="Kim K.T."/>
            <person name="Kim M.S."/>
            <person name="Lee J.M."/>
            <person name="Cheong K."/>
            <person name="Shin H.S."/>
            <person name="Kim S.B."/>
            <person name="Han K."/>
            <person name="Lee J."/>
            <person name="Park M."/>
            <person name="Lee H.A."/>
            <person name="Lee H.Y."/>
            <person name="Lee Y."/>
            <person name="Oh S."/>
            <person name="Lee J.H."/>
            <person name="Choi E."/>
            <person name="Choi E."/>
            <person name="Lee S.E."/>
            <person name="Jeon J."/>
            <person name="Kim H."/>
            <person name="Choi G."/>
            <person name="Song H."/>
            <person name="Lee J."/>
            <person name="Lee S.C."/>
            <person name="Kwon J.K."/>
            <person name="Lee H.Y."/>
            <person name="Koo N."/>
            <person name="Hong Y."/>
            <person name="Kim R.W."/>
            <person name="Kang W.H."/>
            <person name="Huh J.H."/>
            <person name="Kang B.C."/>
            <person name="Yang T.J."/>
            <person name="Lee Y.H."/>
            <person name="Bennetzen J.L."/>
            <person name="Choi D."/>
        </authorList>
    </citation>
    <scope>NUCLEOTIDE SEQUENCE [LARGE SCALE GENOMIC DNA]</scope>
    <source>
        <strain evidence="2">cv. CM334</strain>
    </source>
</reference>
<dbReference type="EMBL" id="AYRZ02000010">
    <property type="protein sequence ID" value="PHT70288.1"/>
    <property type="molecule type" value="Genomic_DNA"/>
</dbReference>
<sequence length="247" mass="26702">MDWSPKSAANTYLDTLKLCSKQNEDCGSSGTQEPDGAEFISALAAGMSAKLMVEVTSEVSPSTVALAAAARQTGGKLVCIIPEQKLDKTQKVIEETGLNDMVEFKTGDPVDVLPNYENVDFSLVDCKAKNYDMLIEKLDVNQERSVVIANNVERKKGVQVLSSRFDNNSSGTLFYILCRGESSCSEDVMFDVGLTDDFKIIKSPPPPPLPSPPPPPVEEDIDADLIGLFPGDTDMIGRVFIEIDGSS</sequence>
<evidence type="ECO:0000313" key="2">
    <source>
        <dbReference type="Proteomes" id="UP000222542"/>
    </source>
</evidence>
<dbReference type="PANTHER" id="PTHR43167">
    <property type="entry name" value="PUTATIVE (AFU_ORTHOLOGUE AFUA_6G01830)-RELATED"/>
    <property type="match status" value="1"/>
</dbReference>
<dbReference type="AlphaFoldDB" id="A0A2G2YKM2"/>
<dbReference type="OMA" id="RIENCDE"/>
<dbReference type="Pfam" id="PF07279">
    <property type="entry name" value="DUF1442"/>
    <property type="match status" value="1"/>
</dbReference>
<protein>
    <submittedName>
        <fullName evidence="1">Uncharacterized protein</fullName>
    </submittedName>
</protein>
<organism evidence="1 2">
    <name type="scientific">Capsicum annuum</name>
    <name type="common">Capsicum pepper</name>
    <dbReference type="NCBI Taxonomy" id="4072"/>
    <lineage>
        <taxon>Eukaryota</taxon>
        <taxon>Viridiplantae</taxon>
        <taxon>Streptophyta</taxon>
        <taxon>Embryophyta</taxon>
        <taxon>Tracheophyta</taxon>
        <taxon>Spermatophyta</taxon>
        <taxon>Magnoliopsida</taxon>
        <taxon>eudicotyledons</taxon>
        <taxon>Gunneridae</taxon>
        <taxon>Pentapetalae</taxon>
        <taxon>asterids</taxon>
        <taxon>lamiids</taxon>
        <taxon>Solanales</taxon>
        <taxon>Solanaceae</taxon>
        <taxon>Solanoideae</taxon>
        <taxon>Capsiceae</taxon>
        <taxon>Capsicum</taxon>
    </lineage>
</organism>
<dbReference type="InterPro" id="IPR029063">
    <property type="entry name" value="SAM-dependent_MTases_sf"/>
</dbReference>
<gene>
    <name evidence="1" type="ORF">T459_25392</name>
</gene>
<evidence type="ECO:0000313" key="1">
    <source>
        <dbReference type="EMBL" id="PHT70288.1"/>
    </source>
</evidence>
<dbReference type="Proteomes" id="UP000222542">
    <property type="component" value="Unassembled WGS sequence"/>
</dbReference>
<keyword evidence="2" id="KW-1185">Reference proteome</keyword>
<proteinExistence type="predicted"/>
<dbReference type="Gene3D" id="3.40.50.150">
    <property type="entry name" value="Vaccinia Virus protein VP39"/>
    <property type="match status" value="1"/>
</dbReference>
<comment type="caution">
    <text evidence="1">The sequence shown here is derived from an EMBL/GenBank/DDBJ whole genome shotgun (WGS) entry which is preliminary data.</text>
</comment>
<dbReference type="Gramene" id="PHT70288">
    <property type="protein sequence ID" value="PHT70288"/>
    <property type="gene ID" value="T459_25392"/>
</dbReference>
<name>A0A2G2YKM2_CAPAN</name>
<reference evidence="1 2" key="1">
    <citation type="journal article" date="2014" name="Nat. Genet.">
        <title>Genome sequence of the hot pepper provides insights into the evolution of pungency in Capsicum species.</title>
        <authorList>
            <person name="Kim S."/>
            <person name="Park M."/>
            <person name="Yeom S.I."/>
            <person name="Kim Y.M."/>
            <person name="Lee J.M."/>
            <person name="Lee H.A."/>
            <person name="Seo E."/>
            <person name="Choi J."/>
            <person name="Cheong K."/>
            <person name="Kim K.T."/>
            <person name="Jung K."/>
            <person name="Lee G.W."/>
            <person name="Oh S.K."/>
            <person name="Bae C."/>
            <person name="Kim S.B."/>
            <person name="Lee H.Y."/>
            <person name="Kim S.Y."/>
            <person name="Kim M.S."/>
            <person name="Kang B.C."/>
            <person name="Jo Y.D."/>
            <person name="Yang H.B."/>
            <person name="Jeong H.J."/>
            <person name="Kang W.H."/>
            <person name="Kwon J.K."/>
            <person name="Shin C."/>
            <person name="Lim J.Y."/>
            <person name="Park J.H."/>
            <person name="Huh J.H."/>
            <person name="Kim J.S."/>
            <person name="Kim B.D."/>
            <person name="Cohen O."/>
            <person name="Paran I."/>
            <person name="Suh M.C."/>
            <person name="Lee S.B."/>
            <person name="Kim Y.K."/>
            <person name="Shin Y."/>
            <person name="Noh S.J."/>
            <person name="Park J."/>
            <person name="Seo Y.S."/>
            <person name="Kwon S.Y."/>
            <person name="Kim H.A."/>
            <person name="Park J.M."/>
            <person name="Kim H.J."/>
            <person name="Choi S.B."/>
            <person name="Bosland P.W."/>
            <person name="Reeves G."/>
            <person name="Jo S.H."/>
            <person name="Lee B.W."/>
            <person name="Cho H.T."/>
            <person name="Choi H.S."/>
            <person name="Lee M.S."/>
            <person name="Yu Y."/>
            <person name="Do Choi Y."/>
            <person name="Park B.S."/>
            <person name="van Deynze A."/>
            <person name="Ashrafi H."/>
            <person name="Hill T."/>
            <person name="Kim W.T."/>
            <person name="Pai H.S."/>
            <person name="Ahn H.K."/>
            <person name="Yeam I."/>
            <person name="Giovannoni J.J."/>
            <person name="Rose J.K."/>
            <person name="Sorensen I."/>
            <person name="Lee S.J."/>
            <person name="Kim R.W."/>
            <person name="Choi I.Y."/>
            <person name="Choi B.S."/>
            <person name="Lim J.S."/>
            <person name="Lee Y.H."/>
            <person name="Choi D."/>
        </authorList>
    </citation>
    <scope>NUCLEOTIDE SEQUENCE [LARGE SCALE GENOMIC DNA]</scope>
    <source>
        <strain evidence="2">cv. CM334</strain>
    </source>
</reference>
<accession>A0A2G2YKM2</accession>
<dbReference type="InterPro" id="IPR009902">
    <property type="entry name" value="DUF1442"/>
</dbReference>